<comment type="subcellular location">
    <subcellularLocation>
        <location evidence="1">Membrane</location>
        <topology evidence="1">Multi-pass membrane protein</topology>
    </subcellularLocation>
</comment>
<evidence type="ECO:0000256" key="7">
    <source>
        <dbReference type="SAM" id="Phobius"/>
    </source>
</evidence>
<dbReference type="GO" id="GO:0006644">
    <property type="term" value="P:phospholipid metabolic process"/>
    <property type="evidence" value="ECO:0007669"/>
    <property type="project" value="InterPro"/>
</dbReference>
<protein>
    <submittedName>
        <fullName evidence="9">Phosphatidic acid phosphatase</fullName>
    </submittedName>
</protein>
<dbReference type="InterPro" id="IPR000326">
    <property type="entry name" value="PAP2/HPO"/>
</dbReference>
<dbReference type="PANTHER" id="PTHR10165:SF158">
    <property type="entry name" value="PAP2 DOMAIN PROTEIN (AFU_ORTHOLOGUE AFUA_4G08970)"/>
    <property type="match status" value="1"/>
</dbReference>
<organism evidence="9 10">
    <name type="scientific">Aspergillus avenaceus</name>
    <dbReference type="NCBI Taxonomy" id="36643"/>
    <lineage>
        <taxon>Eukaryota</taxon>
        <taxon>Fungi</taxon>
        <taxon>Dikarya</taxon>
        <taxon>Ascomycota</taxon>
        <taxon>Pezizomycotina</taxon>
        <taxon>Eurotiomycetes</taxon>
        <taxon>Eurotiomycetidae</taxon>
        <taxon>Eurotiales</taxon>
        <taxon>Aspergillaceae</taxon>
        <taxon>Aspergillus</taxon>
        <taxon>Aspergillus subgen. Circumdati</taxon>
    </lineage>
</organism>
<dbReference type="GO" id="GO:0046839">
    <property type="term" value="P:phospholipid dephosphorylation"/>
    <property type="evidence" value="ECO:0007669"/>
    <property type="project" value="TreeGrafter"/>
</dbReference>
<dbReference type="Gene3D" id="1.20.144.10">
    <property type="entry name" value="Phosphatidic acid phosphatase type 2/haloperoxidase"/>
    <property type="match status" value="1"/>
</dbReference>
<proteinExistence type="inferred from homology"/>
<dbReference type="GO" id="GO:0008195">
    <property type="term" value="F:phosphatidate phosphatase activity"/>
    <property type="evidence" value="ECO:0007669"/>
    <property type="project" value="TreeGrafter"/>
</dbReference>
<feature type="transmembrane region" description="Helical" evidence="7">
    <location>
        <begin position="224"/>
        <end position="243"/>
    </location>
</feature>
<evidence type="ECO:0000256" key="6">
    <source>
        <dbReference type="SAM" id="MobiDB-lite"/>
    </source>
</evidence>
<feature type="domain" description="Phosphatidic acid phosphatase type 2/haloperoxidase" evidence="8">
    <location>
        <begin position="125"/>
        <end position="270"/>
    </location>
</feature>
<feature type="transmembrane region" description="Helical" evidence="7">
    <location>
        <begin position="20"/>
        <end position="40"/>
    </location>
</feature>
<dbReference type="GO" id="GO:0016020">
    <property type="term" value="C:membrane"/>
    <property type="evidence" value="ECO:0007669"/>
    <property type="project" value="UniProtKB-SubCell"/>
</dbReference>
<feature type="transmembrane region" description="Helical" evidence="7">
    <location>
        <begin position="255"/>
        <end position="273"/>
    </location>
</feature>
<evidence type="ECO:0000256" key="3">
    <source>
        <dbReference type="ARBA" id="ARBA00022692"/>
    </source>
</evidence>
<evidence type="ECO:0000256" key="1">
    <source>
        <dbReference type="ARBA" id="ARBA00004141"/>
    </source>
</evidence>
<feature type="region of interest" description="Disordered" evidence="6">
    <location>
        <begin position="396"/>
        <end position="434"/>
    </location>
</feature>
<evidence type="ECO:0000256" key="4">
    <source>
        <dbReference type="ARBA" id="ARBA00022989"/>
    </source>
</evidence>
<dbReference type="SMART" id="SM00014">
    <property type="entry name" value="acidPPc"/>
    <property type="match status" value="1"/>
</dbReference>
<accession>A0A5N6TSK6</accession>
<dbReference type="PANTHER" id="PTHR10165">
    <property type="entry name" value="LIPID PHOSPHATE PHOSPHATASE"/>
    <property type="match status" value="1"/>
</dbReference>
<dbReference type="AlphaFoldDB" id="A0A5N6TSK6"/>
<keyword evidence="4 7" id="KW-1133">Transmembrane helix</keyword>
<keyword evidence="5 7" id="KW-0472">Membrane</keyword>
<dbReference type="Pfam" id="PF01569">
    <property type="entry name" value="PAP2"/>
    <property type="match status" value="1"/>
</dbReference>
<reference evidence="9 10" key="1">
    <citation type="submission" date="2019-04" db="EMBL/GenBank/DDBJ databases">
        <title>Friends and foes A comparative genomics study of 23 Aspergillus species from section Flavi.</title>
        <authorList>
            <consortium name="DOE Joint Genome Institute"/>
            <person name="Kjaerbolling I."/>
            <person name="Vesth T."/>
            <person name="Frisvad J.C."/>
            <person name="Nybo J.L."/>
            <person name="Theobald S."/>
            <person name="Kildgaard S."/>
            <person name="Isbrandt T."/>
            <person name="Kuo A."/>
            <person name="Sato A."/>
            <person name="Lyhne E.K."/>
            <person name="Kogle M.E."/>
            <person name="Wiebenga A."/>
            <person name="Kun R.S."/>
            <person name="Lubbers R.J."/>
            <person name="Makela M.R."/>
            <person name="Barry K."/>
            <person name="Chovatia M."/>
            <person name="Clum A."/>
            <person name="Daum C."/>
            <person name="Haridas S."/>
            <person name="He G."/>
            <person name="LaButti K."/>
            <person name="Lipzen A."/>
            <person name="Mondo S."/>
            <person name="Riley R."/>
            <person name="Salamov A."/>
            <person name="Simmons B.A."/>
            <person name="Magnuson J.K."/>
            <person name="Henrissat B."/>
            <person name="Mortensen U.H."/>
            <person name="Larsen T.O."/>
            <person name="Devries R.P."/>
            <person name="Grigoriev I.V."/>
            <person name="Machida M."/>
            <person name="Baker S.E."/>
            <person name="Andersen M.R."/>
        </authorList>
    </citation>
    <scope>NUCLEOTIDE SEQUENCE [LARGE SCALE GENOMIC DNA]</scope>
    <source>
        <strain evidence="9 10">IBT 18842</strain>
    </source>
</reference>
<evidence type="ECO:0000313" key="10">
    <source>
        <dbReference type="Proteomes" id="UP000325780"/>
    </source>
</evidence>
<keyword evidence="3 7" id="KW-0812">Transmembrane</keyword>
<evidence type="ECO:0000256" key="2">
    <source>
        <dbReference type="ARBA" id="ARBA00008816"/>
    </source>
</evidence>
<gene>
    <name evidence="9" type="ORF">BDV25DRAFT_156703</name>
</gene>
<feature type="region of interest" description="Disordered" evidence="6">
    <location>
        <begin position="307"/>
        <end position="330"/>
    </location>
</feature>
<keyword evidence="10" id="KW-1185">Reference proteome</keyword>
<sequence>MDRIPSKLPFTKRPLRPRIVISYIFDYVILVICIGGFFILDSIEPYHQHFSLENRTLWYPYATHERVPMPMALCISGVAPLLIIAVYTLFVDGLFSHSKPVDPKTGKRKLTGPYRFKDRLWEFNCGFLGLLLSQGLAFVITQCLKTACGKPRPDLIDRCQPRPGSVDAFPGLSNYTICTGDKTILKDGFRSWPSGHSSSSFAGLFYLTLWLCGKLHFMDNRGEVWKALLIMTPCLAATLVAVSRIMDARHHPFDVITGSLLGIVCAIISYRQYFPSLAEPWKKGRAYSIRTWGKDPTEVPHCAPVTESTAALRNPEQERLNSSSAPDAADPTQLRASRYMPPANNPFATVHDDDGNWSSSSEDVANGYEMQQGYTRTQNPAMGGGQLPRYETDTAYHSQLQRSESEYSAARPPTASTIRPTNERELTDMPARRF</sequence>
<dbReference type="CDD" id="cd03390">
    <property type="entry name" value="PAP2_containing_1_like"/>
    <property type="match status" value="1"/>
</dbReference>
<evidence type="ECO:0000256" key="5">
    <source>
        <dbReference type="ARBA" id="ARBA00023136"/>
    </source>
</evidence>
<evidence type="ECO:0000259" key="8">
    <source>
        <dbReference type="SMART" id="SM00014"/>
    </source>
</evidence>
<dbReference type="SUPFAM" id="SSF48317">
    <property type="entry name" value="Acid phosphatase/Vanadium-dependent haloperoxidase"/>
    <property type="match status" value="1"/>
</dbReference>
<feature type="compositionally biased region" description="Basic and acidic residues" evidence="6">
    <location>
        <begin position="421"/>
        <end position="434"/>
    </location>
</feature>
<dbReference type="InterPro" id="IPR036938">
    <property type="entry name" value="PAP2/HPO_sf"/>
</dbReference>
<feature type="transmembrane region" description="Helical" evidence="7">
    <location>
        <begin position="200"/>
        <end position="218"/>
    </location>
</feature>
<comment type="similarity">
    <text evidence="2">Belongs to the PA-phosphatase related phosphoesterase family.</text>
</comment>
<evidence type="ECO:0000313" key="9">
    <source>
        <dbReference type="EMBL" id="KAE8149277.1"/>
    </source>
</evidence>
<dbReference type="EMBL" id="ML742129">
    <property type="protein sequence ID" value="KAE8149277.1"/>
    <property type="molecule type" value="Genomic_DNA"/>
</dbReference>
<dbReference type="InterPro" id="IPR043216">
    <property type="entry name" value="PAP-like"/>
</dbReference>
<dbReference type="Proteomes" id="UP000325780">
    <property type="component" value="Unassembled WGS sequence"/>
</dbReference>
<name>A0A5N6TSK6_ASPAV</name>
<feature type="transmembrane region" description="Helical" evidence="7">
    <location>
        <begin position="67"/>
        <end position="90"/>
    </location>
</feature>
<dbReference type="OrthoDB" id="8907274at2759"/>